<dbReference type="EMBL" id="KQ030830">
    <property type="protein sequence ID" value="KJZ68695.1"/>
    <property type="molecule type" value="Genomic_DNA"/>
</dbReference>
<feature type="region of interest" description="Disordered" evidence="1">
    <location>
        <begin position="133"/>
        <end position="155"/>
    </location>
</feature>
<gene>
    <name evidence="2" type="ORF">HIM_11909</name>
</gene>
<feature type="compositionally biased region" description="Low complexity" evidence="1">
    <location>
        <begin position="18"/>
        <end position="36"/>
    </location>
</feature>
<evidence type="ECO:0000256" key="1">
    <source>
        <dbReference type="SAM" id="MobiDB-lite"/>
    </source>
</evidence>
<feature type="compositionally biased region" description="Basic and acidic residues" evidence="1">
    <location>
        <begin position="68"/>
        <end position="79"/>
    </location>
</feature>
<evidence type="ECO:0000313" key="2">
    <source>
        <dbReference type="EMBL" id="KJZ68695.1"/>
    </source>
</evidence>
<proteinExistence type="predicted"/>
<accession>A0A0F7ZIL6</accession>
<dbReference type="AlphaFoldDB" id="A0A0F7ZIL6"/>
<organism evidence="2 3">
    <name type="scientific">Hirsutella minnesotensis 3608</name>
    <dbReference type="NCBI Taxonomy" id="1043627"/>
    <lineage>
        <taxon>Eukaryota</taxon>
        <taxon>Fungi</taxon>
        <taxon>Dikarya</taxon>
        <taxon>Ascomycota</taxon>
        <taxon>Pezizomycotina</taxon>
        <taxon>Sordariomycetes</taxon>
        <taxon>Hypocreomycetidae</taxon>
        <taxon>Hypocreales</taxon>
        <taxon>Ophiocordycipitaceae</taxon>
        <taxon>Hirsutella</taxon>
    </lineage>
</organism>
<name>A0A0F7ZIL6_9HYPO</name>
<feature type="compositionally biased region" description="Polar residues" evidence="1">
    <location>
        <begin position="57"/>
        <end position="67"/>
    </location>
</feature>
<keyword evidence="3" id="KW-1185">Reference proteome</keyword>
<protein>
    <submittedName>
        <fullName evidence="2">Uncharacterized protein</fullName>
    </submittedName>
</protein>
<evidence type="ECO:0000313" key="3">
    <source>
        <dbReference type="Proteomes" id="UP000054481"/>
    </source>
</evidence>
<feature type="region of interest" description="Disordered" evidence="1">
    <location>
        <begin position="1"/>
        <end position="82"/>
    </location>
</feature>
<sequence length="155" mass="16748">MAEPETAPLADVGVGLDPTSPSPLTRPTRGTTPSGRVQDTLRSLENATARASKRVTARTTRITSVSNESERGDEVKSRSNVETAKSMMQRVLEMLAKIGSEMVELKHRVSEQSDTIRKLSATVYKQSTIIQGQEDLIRGGGPSPGIQGRASTQER</sequence>
<reference evidence="2 3" key="1">
    <citation type="journal article" date="2014" name="Genome Biol. Evol.">
        <title>Comparative genomics and transcriptomics analyses reveal divergent lifestyle features of nematode endoparasitic fungus Hirsutella minnesotensis.</title>
        <authorList>
            <person name="Lai Y."/>
            <person name="Liu K."/>
            <person name="Zhang X."/>
            <person name="Zhang X."/>
            <person name="Li K."/>
            <person name="Wang N."/>
            <person name="Shu C."/>
            <person name="Wu Y."/>
            <person name="Wang C."/>
            <person name="Bushley K.E."/>
            <person name="Xiang M."/>
            <person name="Liu X."/>
        </authorList>
    </citation>
    <scope>NUCLEOTIDE SEQUENCE [LARGE SCALE GENOMIC DNA]</scope>
    <source>
        <strain evidence="2 3">3608</strain>
    </source>
</reference>
<dbReference type="Proteomes" id="UP000054481">
    <property type="component" value="Unassembled WGS sequence"/>
</dbReference>